<dbReference type="Proteomes" id="UP001500736">
    <property type="component" value="Unassembled WGS sequence"/>
</dbReference>
<evidence type="ECO:0008006" key="3">
    <source>
        <dbReference type="Google" id="ProtNLM"/>
    </source>
</evidence>
<comment type="caution">
    <text evidence="1">The sequence shown here is derived from an EMBL/GenBank/DDBJ whole genome shotgun (WGS) entry which is preliminary data.</text>
</comment>
<dbReference type="RefSeq" id="WP_131506711.1">
    <property type="nucleotide sequence ID" value="NZ_BAAAGF010000003.1"/>
</dbReference>
<accession>A0ABN1JRT9</accession>
<proteinExistence type="predicted"/>
<dbReference type="EMBL" id="BAAAGF010000003">
    <property type="protein sequence ID" value="GAA0745419.1"/>
    <property type="molecule type" value="Genomic_DNA"/>
</dbReference>
<gene>
    <name evidence="1" type="ORF">GCM10009431_20480</name>
</gene>
<protein>
    <recommendedName>
        <fullName evidence="3">Glyoxalase</fullName>
    </recommendedName>
</protein>
<name>A0ABN1JRT9_9FLAO</name>
<reference evidence="1 2" key="1">
    <citation type="journal article" date="2019" name="Int. J. Syst. Evol. Microbiol.">
        <title>The Global Catalogue of Microorganisms (GCM) 10K type strain sequencing project: providing services to taxonomists for standard genome sequencing and annotation.</title>
        <authorList>
            <consortium name="The Broad Institute Genomics Platform"/>
            <consortium name="The Broad Institute Genome Sequencing Center for Infectious Disease"/>
            <person name="Wu L."/>
            <person name="Ma J."/>
        </authorList>
    </citation>
    <scope>NUCLEOTIDE SEQUENCE [LARGE SCALE GENOMIC DNA]</scope>
    <source>
        <strain evidence="1 2">JCM 15976</strain>
    </source>
</reference>
<sequence length="137" mass="16122">MSNRSTQLEQIRPVISSALVHDNMSSDERFQNNTLRPVIKLQSDLFIEVFKNYVSKHKNVFYDLSHTKQLDYIENAIHKDMKFRNSLKGMIIGQFTIEEYRIYIQNSSALNKRMMNIVKEGFINNIQLFQHPIAKAI</sequence>
<organism evidence="1 2">
    <name type="scientific">Gaetbulibacter jejuensis</name>
    <dbReference type="NCBI Taxonomy" id="584607"/>
    <lineage>
        <taxon>Bacteria</taxon>
        <taxon>Pseudomonadati</taxon>
        <taxon>Bacteroidota</taxon>
        <taxon>Flavobacteriia</taxon>
        <taxon>Flavobacteriales</taxon>
        <taxon>Flavobacteriaceae</taxon>
        <taxon>Gaetbulibacter</taxon>
    </lineage>
</organism>
<keyword evidence="2" id="KW-1185">Reference proteome</keyword>
<evidence type="ECO:0000313" key="1">
    <source>
        <dbReference type="EMBL" id="GAA0745419.1"/>
    </source>
</evidence>
<evidence type="ECO:0000313" key="2">
    <source>
        <dbReference type="Proteomes" id="UP001500736"/>
    </source>
</evidence>